<dbReference type="RefSeq" id="XP_035664826.1">
    <property type="nucleotide sequence ID" value="XM_035808933.1"/>
</dbReference>
<dbReference type="SMART" id="SM00005">
    <property type="entry name" value="DEATH"/>
    <property type="match status" value="1"/>
</dbReference>
<dbReference type="OMA" id="AEASHNW"/>
<dbReference type="AlphaFoldDB" id="A0A9J7HS75"/>
<proteinExistence type="predicted"/>
<dbReference type="Gene3D" id="1.10.533.10">
    <property type="entry name" value="Death Domain, Fas"/>
    <property type="match status" value="1"/>
</dbReference>
<evidence type="ECO:0000313" key="4">
    <source>
        <dbReference type="RefSeq" id="XP_035664826.1"/>
    </source>
</evidence>
<name>A0A9J7HS75_BRAFL</name>
<dbReference type="KEGG" id="bfo:118408266"/>
<dbReference type="FunFam" id="1.10.533.10:FF:000087">
    <property type="entry name" value="Uncharacterized protein"/>
    <property type="match status" value="1"/>
</dbReference>
<feature type="compositionally biased region" description="Basic residues" evidence="1">
    <location>
        <begin position="97"/>
        <end position="108"/>
    </location>
</feature>
<dbReference type="GeneID" id="118408266"/>
<keyword evidence="3" id="KW-1185">Reference proteome</keyword>
<organism evidence="3 4">
    <name type="scientific">Branchiostoma floridae</name>
    <name type="common">Florida lancelet</name>
    <name type="synonym">Amphioxus</name>
    <dbReference type="NCBI Taxonomy" id="7739"/>
    <lineage>
        <taxon>Eukaryota</taxon>
        <taxon>Metazoa</taxon>
        <taxon>Chordata</taxon>
        <taxon>Cephalochordata</taxon>
        <taxon>Leptocardii</taxon>
        <taxon>Amphioxiformes</taxon>
        <taxon>Branchiostomatidae</taxon>
        <taxon>Branchiostoma</taxon>
    </lineage>
</organism>
<evidence type="ECO:0000256" key="1">
    <source>
        <dbReference type="SAM" id="MobiDB-lite"/>
    </source>
</evidence>
<evidence type="ECO:0000259" key="2">
    <source>
        <dbReference type="PROSITE" id="PS50017"/>
    </source>
</evidence>
<dbReference type="GO" id="GO:0007165">
    <property type="term" value="P:signal transduction"/>
    <property type="evidence" value="ECO:0007669"/>
    <property type="project" value="InterPro"/>
</dbReference>
<feature type="region of interest" description="Disordered" evidence="1">
    <location>
        <begin position="89"/>
        <end position="135"/>
    </location>
</feature>
<dbReference type="OrthoDB" id="8848202at2759"/>
<dbReference type="PANTHER" id="PTHR15077:SF9">
    <property type="entry name" value="C-TERMINAL OF ROC (COR) DOMAIN-CONTAINING PROTEIN"/>
    <property type="match status" value="1"/>
</dbReference>
<dbReference type="CDD" id="cd01670">
    <property type="entry name" value="Death"/>
    <property type="match status" value="1"/>
</dbReference>
<dbReference type="InterPro" id="IPR016729">
    <property type="entry name" value="FADD"/>
</dbReference>
<dbReference type="SUPFAM" id="SSF47986">
    <property type="entry name" value="DEATH domain"/>
    <property type="match status" value="1"/>
</dbReference>
<gene>
    <name evidence="4" type="primary">LOC118408266</name>
</gene>
<evidence type="ECO:0000313" key="3">
    <source>
        <dbReference type="Proteomes" id="UP000001554"/>
    </source>
</evidence>
<protein>
    <submittedName>
        <fullName evidence="4">Tumor necrosis factor receptor superfamily member 10B-like</fullName>
    </submittedName>
</protein>
<dbReference type="PROSITE" id="PS50017">
    <property type="entry name" value="DEATH_DOMAIN"/>
    <property type="match status" value="1"/>
</dbReference>
<dbReference type="Pfam" id="PF00531">
    <property type="entry name" value="Death"/>
    <property type="match status" value="1"/>
</dbReference>
<feature type="domain" description="Death" evidence="2">
    <location>
        <begin position="27"/>
        <end position="96"/>
    </location>
</feature>
<dbReference type="InterPro" id="IPR011029">
    <property type="entry name" value="DEATH-like_dom_sf"/>
</dbReference>
<accession>A0A9J7HS75</accession>
<dbReference type="Proteomes" id="UP000001554">
    <property type="component" value="Unplaced"/>
</dbReference>
<dbReference type="InterPro" id="IPR000488">
    <property type="entry name" value="Death_dom"/>
</dbReference>
<reference evidence="4" key="1">
    <citation type="submission" date="2025-08" db="UniProtKB">
        <authorList>
            <consortium name="RefSeq"/>
        </authorList>
    </citation>
    <scope>IDENTIFICATION</scope>
    <source>
        <strain evidence="4">S238N-H82</strain>
        <tissue evidence="4">Testes</tissue>
    </source>
</reference>
<sequence length="135" mass="15482">MAEGEHSPHIVDVQEYFDDVIAEASHNWDNLARKLGFSENEIKVLRTDGPDQDRRCREMLHKWRNRKGMEATLQVLQQALVDIKERLTAEKLEGKTSTHKKKRKRKAKKANEVDSSEDSNVSSMENGLYAGFEVG</sequence>
<dbReference type="PANTHER" id="PTHR15077">
    <property type="entry name" value="FAS-ASSOCIATING DEATH DOMAIN-CONTAINING PROTEIN FADD"/>
    <property type="match status" value="1"/>
</dbReference>